<organism evidence="1 2">
    <name type="scientific">Fodinicola feengrottensis</name>
    <dbReference type="NCBI Taxonomy" id="435914"/>
    <lineage>
        <taxon>Bacteria</taxon>
        <taxon>Bacillati</taxon>
        <taxon>Actinomycetota</taxon>
        <taxon>Actinomycetes</taxon>
        <taxon>Mycobacteriales</taxon>
        <taxon>Fodinicola</taxon>
    </lineage>
</organism>
<dbReference type="SUPFAM" id="SSF56112">
    <property type="entry name" value="Protein kinase-like (PK-like)"/>
    <property type="match status" value="1"/>
</dbReference>
<name>A0ABP4TS89_9ACTN</name>
<reference evidence="2" key="1">
    <citation type="journal article" date="2019" name="Int. J. Syst. Evol. Microbiol.">
        <title>The Global Catalogue of Microorganisms (GCM) 10K type strain sequencing project: providing services to taxonomists for standard genome sequencing and annotation.</title>
        <authorList>
            <consortium name="The Broad Institute Genomics Platform"/>
            <consortium name="The Broad Institute Genome Sequencing Center for Infectious Disease"/>
            <person name="Wu L."/>
            <person name="Ma J."/>
        </authorList>
    </citation>
    <scope>NUCLEOTIDE SEQUENCE [LARGE SCALE GENOMIC DNA]</scope>
    <source>
        <strain evidence="2">JCM 14718</strain>
    </source>
</reference>
<evidence type="ECO:0000313" key="2">
    <source>
        <dbReference type="Proteomes" id="UP001500618"/>
    </source>
</evidence>
<dbReference type="Gene3D" id="3.90.1200.10">
    <property type="match status" value="1"/>
</dbReference>
<dbReference type="Proteomes" id="UP001500618">
    <property type="component" value="Unassembled WGS sequence"/>
</dbReference>
<dbReference type="Pfam" id="PF04655">
    <property type="entry name" value="APH_6_hur"/>
    <property type="match status" value="1"/>
</dbReference>
<protein>
    <submittedName>
        <fullName evidence="1">Streptomycin 6-kinase</fullName>
    </submittedName>
</protein>
<accession>A0ABP4TS89</accession>
<sequence length="318" mass="34870">MTDLPGEYVDGVRTLLQDQADRWLGELPGHVKRLLDDWRLTIADPDQPPMHGLCAIVLPVTTADGDKAVLKVGITGPDNHPEAEALRRWGGQGAVRLLRAAPIIDGTRGVDHRGQWYGTNALLLERLDSSRSLASVDHELGAAVIGGLLRRLAIPVGDEPGILTRQNDTAARWATELPAQWERLGRPCERELVDFAVATCQQLLVERPLLVHGDLHQHNVLAASNDSWLALDPKGVAGEPEFDVLPALHNLWDDLVATGNTRRALLRRVAIIVEAGDLDGERARRWSQARAVDNLLGAVEDDDSDFAEMSHHIASWLT</sequence>
<dbReference type="InterPro" id="IPR011009">
    <property type="entry name" value="Kinase-like_dom_sf"/>
</dbReference>
<dbReference type="RefSeq" id="WP_344312635.1">
    <property type="nucleotide sequence ID" value="NZ_BAAANY010000019.1"/>
</dbReference>
<dbReference type="InterPro" id="IPR006748">
    <property type="entry name" value="NH2Glyco/OHUrea_AB-resist_kin"/>
</dbReference>
<comment type="caution">
    <text evidence="1">The sequence shown here is derived from an EMBL/GenBank/DDBJ whole genome shotgun (WGS) entry which is preliminary data.</text>
</comment>
<keyword evidence="2" id="KW-1185">Reference proteome</keyword>
<gene>
    <name evidence="1" type="ORF">GCM10009765_47250</name>
</gene>
<proteinExistence type="predicted"/>
<evidence type="ECO:0000313" key="1">
    <source>
        <dbReference type="EMBL" id="GAA1692473.1"/>
    </source>
</evidence>
<dbReference type="EMBL" id="BAAANY010000019">
    <property type="protein sequence ID" value="GAA1692473.1"/>
    <property type="molecule type" value="Genomic_DNA"/>
</dbReference>